<dbReference type="SUPFAM" id="SSF74653">
    <property type="entry name" value="TolA/TonB C-terminal domain"/>
    <property type="match status" value="1"/>
</dbReference>
<evidence type="ECO:0000313" key="12">
    <source>
        <dbReference type="EMBL" id="CAG4884393.1"/>
    </source>
</evidence>
<dbReference type="GO" id="GO:0098797">
    <property type="term" value="C:plasma membrane protein complex"/>
    <property type="evidence" value="ECO:0007669"/>
    <property type="project" value="TreeGrafter"/>
</dbReference>
<evidence type="ECO:0000256" key="6">
    <source>
        <dbReference type="ARBA" id="ARBA00022692"/>
    </source>
</evidence>
<evidence type="ECO:0000256" key="2">
    <source>
        <dbReference type="ARBA" id="ARBA00006555"/>
    </source>
</evidence>
<dbReference type="InterPro" id="IPR051045">
    <property type="entry name" value="TonB-dependent_transducer"/>
</dbReference>
<evidence type="ECO:0000256" key="3">
    <source>
        <dbReference type="ARBA" id="ARBA00022448"/>
    </source>
</evidence>
<dbReference type="GO" id="GO:0015031">
    <property type="term" value="P:protein transport"/>
    <property type="evidence" value="ECO:0007669"/>
    <property type="project" value="UniProtKB-KW"/>
</dbReference>
<dbReference type="GO" id="GO:0031992">
    <property type="term" value="F:energy transducer activity"/>
    <property type="evidence" value="ECO:0007669"/>
    <property type="project" value="TreeGrafter"/>
</dbReference>
<keyword evidence="3" id="KW-0813">Transport</keyword>
<dbReference type="Gene3D" id="3.30.1150.10">
    <property type="match status" value="1"/>
</dbReference>
<evidence type="ECO:0000259" key="11">
    <source>
        <dbReference type="PROSITE" id="PS52015"/>
    </source>
</evidence>
<evidence type="ECO:0000256" key="7">
    <source>
        <dbReference type="ARBA" id="ARBA00022927"/>
    </source>
</evidence>
<dbReference type="Proteomes" id="UP000742786">
    <property type="component" value="Unassembled WGS sequence"/>
</dbReference>
<accession>A0A916N0Y7</accession>
<evidence type="ECO:0000256" key="8">
    <source>
        <dbReference type="ARBA" id="ARBA00022989"/>
    </source>
</evidence>
<dbReference type="GO" id="GO:0055085">
    <property type="term" value="P:transmembrane transport"/>
    <property type="evidence" value="ECO:0007669"/>
    <property type="project" value="InterPro"/>
</dbReference>
<dbReference type="NCBIfam" id="TIGR01352">
    <property type="entry name" value="tonB_Cterm"/>
    <property type="match status" value="1"/>
</dbReference>
<keyword evidence="7" id="KW-0653">Protein transport</keyword>
<keyword evidence="6" id="KW-0812">Transmembrane</keyword>
<comment type="caution">
    <text evidence="12">The sequence shown here is derived from an EMBL/GenBank/DDBJ whole genome shotgun (WGS) entry which is preliminary data.</text>
</comment>
<keyword evidence="9" id="KW-0472">Membrane</keyword>
<dbReference type="InterPro" id="IPR006260">
    <property type="entry name" value="TonB/TolA_C"/>
</dbReference>
<evidence type="ECO:0000256" key="1">
    <source>
        <dbReference type="ARBA" id="ARBA00004383"/>
    </source>
</evidence>
<dbReference type="EMBL" id="CAJQUM010000001">
    <property type="protein sequence ID" value="CAG4884393.1"/>
    <property type="molecule type" value="Genomic_DNA"/>
</dbReference>
<dbReference type="PROSITE" id="PS52015">
    <property type="entry name" value="TONB_CTD"/>
    <property type="match status" value="1"/>
</dbReference>
<evidence type="ECO:0000256" key="10">
    <source>
        <dbReference type="SAM" id="MobiDB-lite"/>
    </source>
</evidence>
<feature type="region of interest" description="Disordered" evidence="10">
    <location>
        <begin position="72"/>
        <end position="111"/>
    </location>
</feature>
<evidence type="ECO:0000256" key="4">
    <source>
        <dbReference type="ARBA" id="ARBA00022475"/>
    </source>
</evidence>
<name>A0A916N0Y7_9PROT</name>
<dbReference type="Pfam" id="PF03544">
    <property type="entry name" value="TonB_C"/>
    <property type="match status" value="1"/>
</dbReference>
<organism evidence="12 13">
    <name type="scientific">Georgfuchsia toluolica</name>
    <dbReference type="NCBI Taxonomy" id="424218"/>
    <lineage>
        <taxon>Bacteria</taxon>
        <taxon>Pseudomonadati</taxon>
        <taxon>Pseudomonadota</taxon>
        <taxon>Betaproteobacteria</taxon>
        <taxon>Nitrosomonadales</taxon>
        <taxon>Sterolibacteriaceae</taxon>
        <taxon>Georgfuchsia</taxon>
    </lineage>
</organism>
<comment type="similarity">
    <text evidence="2">Belongs to the TonB family.</text>
</comment>
<proteinExistence type="inferred from homology"/>
<comment type="subcellular location">
    <subcellularLocation>
        <location evidence="1">Cell inner membrane</location>
        <topology evidence="1">Single-pass membrane protein</topology>
        <orientation evidence="1">Periplasmic side</orientation>
    </subcellularLocation>
</comment>
<dbReference type="InterPro" id="IPR037682">
    <property type="entry name" value="TonB_C"/>
</dbReference>
<reference evidence="12" key="1">
    <citation type="submission" date="2021-04" db="EMBL/GenBank/DDBJ databases">
        <authorList>
            <person name="Hornung B."/>
        </authorList>
    </citation>
    <scope>NUCLEOTIDE SEQUENCE</scope>
    <source>
        <strain evidence="12">G5G6</strain>
    </source>
</reference>
<keyword evidence="8" id="KW-1133">Transmembrane helix</keyword>
<feature type="domain" description="TonB C-terminal" evidence="11">
    <location>
        <begin position="207"/>
        <end position="304"/>
    </location>
</feature>
<gene>
    <name evidence="12" type="ORF">GTOL_12276</name>
</gene>
<dbReference type="AlphaFoldDB" id="A0A916N0Y7"/>
<dbReference type="RefSeq" id="WP_246590953.1">
    <property type="nucleotide sequence ID" value="NZ_CAJQUM010000001.1"/>
</dbReference>
<dbReference type="PANTHER" id="PTHR33446:SF11">
    <property type="entry name" value="TONB3"/>
    <property type="match status" value="1"/>
</dbReference>
<keyword evidence="13" id="KW-1185">Reference proteome</keyword>
<keyword evidence="5" id="KW-0997">Cell inner membrane</keyword>
<protein>
    <submittedName>
        <fullName evidence="12">TonB protein</fullName>
    </submittedName>
</protein>
<sequence length="310" mass="34673">MSSVAARHPGPPFAWPAFLAAMPPSQRNFTLAMAASLMFHAILLSIHFRLPEALLRNAENALDVVLVNSKHAHKPKNAQVHAQTNLDGGGDSENNERAATPLPPSAATHEGNDVIEARQRVARLEAQQRQLMTQLKAKALSNAAPKHNDAPVRQQEQPAESGLDLASRAMAIARLEAQIDRQTNEYNKRPRKKNIGIRAEEYRFAQYVEDWRQKIERIGNLNYPEAARGRWYGSLVLTVTILNDGQLKDVEVNRSSGVPLLDDAARRIVRMAAPYAAFPDNIKRDTDIIEITRKWAFTREDMVQTQAANR</sequence>
<evidence type="ECO:0000313" key="13">
    <source>
        <dbReference type="Proteomes" id="UP000742786"/>
    </source>
</evidence>
<evidence type="ECO:0000256" key="5">
    <source>
        <dbReference type="ARBA" id="ARBA00022519"/>
    </source>
</evidence>
<evidence type="ECO:0000256" key="9">
    <source>
        <dbReference type="ARBA" id="ARBA00023136"/>
    </source>
</evidence>
<keyword evidence="4" id="KW-1003">Cell membrane</keyword>
<dbReference type="PANTHER" id="PTHR33446">
    <property type="entry name" value="PROTEIN TONB-RELATED"/>
    <property type="match status" value="1"/>
</dbReference>